<comment type="caution">
    <text evidence="2">The sequence shown here is derived from an EMBL/GenBank/DDBJ whole genome shotgun (WGS) entry which is preliminary data.</text>
</comment>
<feature type="region of interest" description="Disordered" evidence="1">
    <location>
        <begin position="40"/>
        <end position="136"/>
    </location>
</feature>
<sequence length="136" mass="15584">MSSSIQQGSDGRLYYQASDGQWYLYTESSYTNANQVSAQQYHQAQYAEQRPSYHQHEDNTAEAGSFHGDYDDEDFTAASSSARGGANETANYVKKQEKERKHREKLREGSRSTRTRHKSNTKKMIEETLKPFSKGK</sequence>
<protein>
    <submittedName>
        <fullName evidence="2">Uncharacterized protein</fullName>
    </submittedName>
</protein>
<keyword evidence="3" id="KW-1185">Reference proteome</keyword>
<accession>A0A135RTC6</accession>
<dbReference type="EMBL" id="JFBX01000853">
    <property type="protein sequence ID" value="KXH26953.1"/>
    <property type="molecule type" value="Genomic_DNA"/>
</dbReference>
<gene>
    <name evidence="2" type="ORF">CSIM01_07101</name>
</gene>
<dbReference type="Proteomes" id="UP000070328">
    <property type="component" value="Unassembled WGS sequence"/>
</dbReference>
<organism evidence="2 3">
    <name type="scientific">Colletotrichum simmondsii</name>
    <dbReference type="NCBI Taxonomy" id="703756"/>
    <lineage>
        <taxon>Eukaryota</taxon>
        <taxon>Fungi</taxon>
        <taxon>Dikarya</taxon>
        <taxon>Ascomycota</taxon>
        <taxon>Pezizomycotina</taxon>
        <taxon>Sordariomycetes</taxon>
        <taxon>Hypocreomycetidae</taxon>
        <taxon>Glomerellales</taxon>
        <taxon>Glomerellaceae</taxon>
        <taxon>Colletotrichum</taxon>
        <taxon>Colletotrichum acutatum species complex</taxon>
    </lineage>
</organism>
<dbReference type="OrthoDB" id="4848634at2759"/>
<evidence type="ECO:0000313" key="2">
    <source>
        <dbReference type="EMBL" id="KXH26953.1"/>
    </source>
</evidence>
<name>A0A135RTC6_9PEZI</name>
<feature type="compositionally biased region" description="Basic and acidic residues" evidence="1">
    <location>
        <begin position="94"/>
        <end position="111"/>
    </location>
</feature>
<feature type="compositionally biased region" description="Low complexity" evidence="1">
    <location>
        <begin position="40"/>
        <end position="49"/>
    </location>
</feature>
<dbReference type="AlphaFoldDB" id="A0A135RTC6"/>
<evidence type="ECO:0000256" key="1">
    <source>
        <dbReference type="SAM" id="MobiDB-lite"/>
    </source>
</evidence>
<reference evidence="2 3" key="1">
    <citation type="submission" date="2014-02" db="EMBL/GenBank/DDBJ databases">
        <title>The genome sequence of Colletotrichum simmondsii CBS122122.</title>
        <authorList>
            <person name="Baroncelli R."/>
            <person name="Thon M.R."/>
        </authorList>
    </citation>
    <scope>NUCLEOTIDE SEQUENCE [LARGE SCALE GENOMIC DNA]</scope>
    <source>
        <strain evidence="2 3">CBS122122</strain>
    </source>
</reference>
<evidence type="ECO:0000313" key="3">
    <source>
        <dbReference type="Proteomes" id="UP000070328"/>
    </source>
</evidence>
<proteinExistence type="predicted"/>